<proteinExistence type="predicted"/>
<evidence type="ECO:0000313" key="2">
    <source>
        <dbReference type="EMBL" id="MBC8432482.1"/>
    </source>
</evidence>
<dbReference type="Proteomes" id="UP000605201">
    <property type="component" value="Unassembled WGS sequence"/>
</dbReference>
<name>A0A8J6P322_9BACT</name>
<protein>
    <submittedName>
        <fullName evidence="2">Uncharacterized protein</fullName>
    </submittedName>
</protein>
<accession>A0A8J6P322</accession>
<comment type="caution">
    <text evidence="2">The sequence shown here is derived from an EMBL/GenBank/DDBJ whole genome shotgun (WGS) entry which is preliminary data.</text>
</comment>
<evidence type="ECO:0000256" key="1">
    <source>
        <dbReference type="SAM" id="Coils"/>
    </source>
</evidence>
<keyword evidence="1" id="KW-0175">Coiled coil</keyword>
<dbReference type="AlphaFoldDB" id="A0A8J6P322"/>
<sequence length="90" mass="10778">MKTPKIPEEDILFEISYQYRSSVQHLEREYLDLRICLRDAEADLRSDSQNQELVSRVDYLKNRLKELESRYPWISTGRPSEIPFWINSTA</sequence>
<organism evidence="2 3">
    <name type="scientific">Candidatus Desulfatibia vada</name>
    <dbReference type="NCBI Taxonomy" id="2841696"/>
    <lineage>
        <taxon>Bacteria</taxon>
        <taxon>Pseudomonadati</taxon>
        <taxon>Thermodesulfobacteriota</taxon>
        <taxon>Desulfobacteria</taxon>
        <taxon>Desulfobacterales</taxon>
        <taxon>Desulfobacterales incertae sedis</taxon>
        <taxon>Candidatus Desulfatibia</taxon>
    </lineage>
</organism>
<gene>
    <name evidence="2" type="ORF">H8D96_11245</name>
</gene>
<evidence type="ECO:0000313" key="3">
    <source>
        <dbReference type="Proteomes" id="UP000605201"/>
    </source>
</evidence>
<dbReference type="EMBL" id="JACNIG010000226">
    <property type="protein sequence ID" value="MBC8432482.1"/>
    <property type="molecule type" value="Genomic_DNA"/>
</dbReference>
<feature type="coiled-coil region" evidence="1">
    <location>
        <begin position="23"/>
        <end position="70"/>
    </location>
</feature>
<reference evidence="2 3" key="1">
    <citation type="submission" date="2020-08" db="EMBL/GenBank/DDBJ databases">
        <title>Bridging the membrane lipid divide: bacteria of the FCB group superphylum have the potential to synthesize archaeal ether lipids.</title>
        <authorList>
            <person name="Villanueva L."/>
            <person name="Von Meijenfeldt F.A.B."/>
            <person name="Westbye A.B."/>
            <person name="Yadav S."/>
            <person name="Hopmans E.C."/>
            <person name="Dutilh B.E."/>
            <person name="Sinninghe Damste J.S."/>
        </authorList>
    </citation>
    <scope>NUCLEOTIDE SEQUENCE [LARGE SCALE GENOMIC DNA]</scope>
    <source>
        <strain evidence="2">NIOZ-UU17</strain>
    </source>
</reference>